<name>A0AAD9T3T0_9HELO</name>
<organism evidence="3 4">
    <name type="scientific">Diplocarpon rosae</name>
    <dbReference type="NCBI Taxonomy" id="946125"/>
    <lineage>
        <taxon>Eukaryota</taxon>
        <taxon>Fungi</taxon>
        <taxon>Dikarya</taxon>
        <taxon>Ascomycota</taxon>
        <taxon>Pezizomycotina</taxon>
        <taxon>Leotiomycetes</taxon>
        <taxon>Helotiales</taxon>
        <taxon>Drepanopezizaceae</taxon>
        <taxon>Diplocarpon</taxon>
    </lineage>
</organism>
<reference evidence="3" key="1">
    <citation type="submission" date="2023-06" db="EMBL/GenBank/DDBJ databases">
        <title>Draft genome of Marssonina rosae.</title>
        <authorList>
            <person name="Cheng Q."/>
        </authorList>
    </citation>
    <scope>NUCLEOTIDE SEQUENCE</scope>
    <source>
        <strain evidence="3">R4</strain>
    </source>
</reference>
<evidence type="ECO:0000313" key="3">
    <source>
        <dbReference type="EMBL" id="KAK2628691.1"/>
    </source>
</evidence>
<keyword evidence="2" id="KW-0812">Transmembrane</keyword>
<accession>A0AAD9T3T0</accession>
<evidence type="ECO:0000256" key="1">
    <source>
        <dbReference type="SAM" id="MobiDB-lite"/>
    </source>
</evidence>
<evidence type="ECO:0000313" key="4">
    <source>
        <dbReference type="Proteomes" id="UP001285354"/>
    </source>
</evidence>
<keyword evidence="2" id="KW-1133">Transmembrane helix</keyword>
<gene>
    <name evidence="3" type="ORF">QTJ16_001794</name>
</gene>
<protein>
    <submittedName>
        <fullName evidence="3">Uncharacterized protein</fullName>
    </submittedName>
</protein>
<dbReference type="Proteomes" id="UP001285354">
    <property type="component" value="Unassembled WGS sequence"/>
</dbReference>
<feature type="transmembrane region" description="Helical" evidence="2">
    <location>
        <begin position="78"/>
        <end position="97"/>
    </location>
</feature>
<feature type="compositionally biased region" description="Basic and acidic residues" evidence="1">
    <location>
        <begin position="172"/>
        <end position="205"/>
    </location>
</feature>
<dbReference type="AlphaFoldDB" id="A0AAD9T3T0"/>
<keyword evidence="4" id="KW-1185">Reference proteome</keyword>
<feature type="region of interest" description="Disordered" evidence="1">
    <location>
        <begin position="154"/>
        <end position="223"/>
    </location>
</feature>
<keyword evidence="2" id="KW-0472">Membrane</keyword>
<sequence>MKTERYISALCLFIRQPLLDHNYPTWAGQYRMSAAWQAKALGILRRGDFYIPHPAPTSAIADEDETINMGLLSVLKTLVLPAIISLILYLLVTYIFVPVWKRYTSRYGQYLPLGTISIQTSSLRHRILDTIVKYLLPSSWRSQFAQDRYAVSAQDGSGSDFDEEEGEELYDVDDHRREALSLDARRGRDEDGRRLSRDLEEGFKDDSEEDESDDERQGTTPAR</sequence>
<feature type="compositionally biased region" description="Acidic residues" evidence="1">
    <location>
        <begin position="160"/>
        <end position="171"/>
    </location>
</feature>
<dbReference type="EMBL" id="JAUBYV010000002">
    <property type="protein sequence ID" value="KAK2628691.1"/>
    <property type="molecule type" value="Genomic_DNA"/>
</dbReference>
<evidence type="ECO:0000256" key="2">
    <source>
        <dbReference type="SAM" id="Phobius"/>
    </source>
</evidence>
<proteinExistence type="predicted"/>
<comment type="caution">
    <text evidence="3">The sequence shown here is derived from an EMBL/GenBank/DDBJ whole genome shotgun (WGS) entry which is preliminary data.</text>
</comment>